<evidence type="ECO:0000256" key="5">
    <source>
        <dbReference type="ARBA" id="ARBA00012229"/>
    </source>
</evidence>
<accession>A0A014MS30</accession>
<keyword evidence="9 24" id="KW-0349">Heme</keyword>
<evidence type="ECO:0000313" key="28">
    <source>
        <dbReference type="Proteomes" id="UP000020766"/>
    </source>
</evidence>
<evidence type="ECO:0000256" key="15">
    <source>
        <dbReference type="ARBA" id="ARBA00023002"/>
    </source>
</evidence>
<dbReference type="InterPro" id="IPR008333">
    <property type="entry name" value="Cbr1-like_FAD-bd_dom"/>
</dbReference>
<dbReference type="SUPFAM" id="SSF63380">
    <property type="entry name" value="Riboflavin synthase domain-like"/>
    <property type="match status" value="1"/>
</dbReference>
<evidence type="ECO:0000256" key="6">
    <source>
        <dbReference type="ARBA" id="ARBA00014637"/>
    </source>
</evidence>
<evidence type="ECO:0000256" key="21">
    <source>
        <dbReference type="ARBA" id="ARBA00033187"/>
    </source>
</evidence>
<dbReference type="FunFam" id="2.40.30.10:FF:000034">
    <property type="entry name" value="Flavohemoprotein"/>
    <property type="match status" value="1"/>
</dbReference>
<dbReference type="GO" id="GO:0046872">
    <property type="term" value="F:metal ion binding"/>
    <property type="evidence" value="ECO:0007669"/>
    <property type="project" value="UniProtKB-KW"/>
</dbReference>
<keyword evidence="10 24" id="KW-0561">Oxygen transport</keyword>
<dbReference type="AlphaFoldDB" id="A0A014MS30"/>
<dbReference type="PROSITE" id="PS51384">
    <property type="entry name" value="FAD_FR"/>
    <property type="match status" value="1"/>
</dbReference>
<dbReference type="NCBIfam" id="NF009805">
    <property type="entry name" value="PRK13289.1"/>
    <property type="match status" value="1"/>
</dbReference>
<evidence type="ECO:0000256" key="7">
    <source>
        <dbReference type="ARBA" id="ARBA00022448"/>
    </source>
</evidence>
<dbReference type="FunFam" id="1.10.490.10:FF:000003">
    <property type="entry name" value="Flavohemoprotein"/>
    <property type="match status" value="1"/>
</dbReference>
<dbReference type="CDD" id="cd06184">
    <property type="entry name" value="flavohem_like_fad_nad_binding"/>
    <property type="match status" value="1"/>
</dbReference>
<comment type="cofactor">
    <cofactor evidence="2">
        <name>FAD</name>
        <dbReference type="ChEBI" id="CHEBI:57692"/>
    </cofactor>
</comment>
<keyword evidence="16" id="KW-0408">Iron</keyword>
<evidence type="ECO:0000256" key="12">
    <source>
        <dbReference type="ARBA" id="ARBA00022723"/>
    </source>
</evidence>
<keyword evidence="15" id="KW-0560">Oxidoreductase</keyword>
<comment type="similarity">
    <text evidence="4">Belongs to the globin family. Two-domain flavohemoproteins subfamily.</text>
</comment>
<protein>
    <recommendedName>
        <fullName evidence="6">Flavohemoprotein</fullName>
        <ecNumber evidence="5">1.14.12.17</ecNumber>
    </recommendedName>
    <alternativeName>
        <fullName evidence="20">Flavohemoglobin</fullName>
    </alternativeName>
    <alternativeName>
        <fullName evidence="19">Hemoglobin-like protein</fullName>
    </alternativeName>
    <alternativeName>
        <fullName evidence="21">Nitric oxide dioxygenase</fullName>
    </alternativeName>
</protein>
<evidence type="ECO:0000259" key="25">
    <source>
        <dbReference type="PROSITE" id="PS01033"/>
    </source>
</evidence>
<evidence type="ECO:0000256" key="9">
    <source>
        <dbReference type="ARBA" id="ARBA00022617"/>
    </source>
</evidence>
<dbReference type="PROSITE" id="PS01033">
    <property type="entry name" value="GLOBIN"/>
    <property type="match status" value="1"/>
</dbReference>
<evidence type="ECO:0000256" key="16">
    <source>
        <dbReference type="ARBA" id="ARBA00023004"/>
    </source>
</evidence>
<dbReference type="PANTHER" id="PTHR43396:SF3">
    <property type="entry name" value="FLAVOHEMOPROTEIN"/>
    <property type="match status" value="1"/>
</dbReference>
<dbReference type="PANTHER" id="PTHR43396">
    <property type="entry name" value="FLAVOHEMOPROTEIN"/>
    <property type="match status" value="1"/>
</dbReference>
<keyword evidence="14" id="KW-0521">NADP</keyword>
<keyword evidence="28" id="KW-1185">Reference proteome</keyword>
<comment type="catalytic activity">
    <reaction evidence="22">
        <text>2 nitric oxide + NADH + 2 O2 = 2 nitrate + NAD(+) + H(+)</text>
        <dbReference type="Rhea" id="RHEA:19469"/>
        <dbReference type="ChEBI" id="CHEBI:15378"/>
        <dbReference type="ChEBI" id="CHEBI:15379"/>
        <dbReference type="ChEBI" id="CHEBI:16480"/>
        <dbReference type="ChEBI" id="CHEBI:17632"/>
        <dbReference type="ChEBI" id="CHEBI:57540"/>
        <dbReference type="ChEBI" id="CHEBI:57945"/>
        <dbReference type="EC" id="1.14.12.17"/>
    </reaction>
</comment>
<comment type="similarity">
    <text evidence="3">In the C-terminal section; belongs to the flavoprotein pyridine nucleotide cytochrome reductase family.</text>
</comment>
<proteinExistence type="inferred from homology"/>
<feature type="domain" description="Globin" evidence="25">
    <location>
        <begin position="1"/>
        <end position="139"/>
    </location>
</feature>
<comment type="caution">
    <text evidence="27">The sequence shown here is derived from an EMBL/GenBank/DDBJ whole genome shotgun (WGS) entry which is preliminary data.</text>
</comment>
<dbReference type="RefSeq" id="WP_043381235.1">
    <property type="nucleotide sequence ID" value="NZ_JBOK01000005.1"/>
</dbReference>
<evidence type="ECO:0000256" key="2">
    <source>
        <dbReference type="ARBA" id="ARBA00001974"/>
    </source>
</evidence>
<evidence type="ECO:0000256" key="3">
    <source>
        <dbReference type="ARBA" id="ARBA00006401"/>
    </source>
</evidence>
<dbReference type="InterPro" id="IPR039261">
    <property type="entry name" value="FNR_nucleotide-bd"/>
</dbReference>
<dbReference type="GO" id="GO:0005344">
    <property type="term" value="F:oxygen carrier activity"/>
    <property type="evidence" value="ECO:0007669"/>
    <property type="project" value="UniProtKB-KW"/>
</dbReference>
<organism evidence="27 28">
    <name type="scientific">Comamonas aquatica DA1877</name>
    <dbReference type="NCBI Taxonomy" id="1457173"/>
    <lineage>
        <taxon>Bacteria</taxon>
        <taxon>Pseudomonadati</taxon>
        <taxon>Pseudomonadota</taxon>
        <taxon>Betaproteobacteria</taxon>
        <taxon>Burkholderiales</taxon>
        <taxon>Comamonadaceae</taxon>
        <taxon>Comamonas</taxon>
    </lineage>
</organism>
<dbReference type="GO" id="GO:0071949">
    <property type="term" value="F:FAD binding"/>
    <property type="evidence" value="ECO:0007669"/>
    <property type="project" value="TreeGrafter"/>
</dbReference>
<dbReference type="GO" id="GO:0008941">
    <property type="term" value="F:nitric oxide dioxygenase NAD(P)H activity"/>
    <property type="evidence" value="ECO:0007669"/>
    <property type="project" value="UniProtKB-EC"/>
</dbReference>
<keyword evidence="13" id="KW-0274">FAD</keyword>
<dbReference type="GO" id="GO:0020037">
    <property type="term" value="F:heme binding"/>
    <property type="evidence" value="ECO:0007669"/>
    <property type="project" value="InterPro"/>
</dbReference>
<dbReference type="GO" id="GO:0009636">
    <property type="term" value="P:response to toxic substance"/>
    <property type="evidence" value="ECO:0007669"/>
    <property type="project" value="UniProtKB-KW"/>
</dbReference>
<evidence type="ECO:0000256" key="8">
    <source>
        <dbReference type="ARBA" id="ARBA00022575"/>
    </source>
</evidence>
<reference evidence="27 28" key="1">
    <citation type="submission" date="2014-01" db="EMBL/GenBank/DDBJ databases">
        <title>Interspecies Systems Biology Uncovers Metabolites Affecting C. elegans Gene Expression and Life History Traits.</title>
        <authorList>
            <person name="Watson E."/>
            <person name="Macneil L.T."/>
            <person name="Ritter A.D."/>
            <person name="Yilmaz L.S."/>
            <person name="Rosebrock A.P."/>
            <person name="Caudy A.A."/>
            <person name="Walhout A.J."/>
        </authorList>
    </citation>
    <scope>NUCLEOTIDE SEQUENCE [LARGE SCALE GENOMIC DNA]</scope>
    <source>
        <strain evidence="27 28">DA1877</strain>
    </source>
</reference>
<evidence type="ECO:0000256" key="18">
    <source>
        <dbReference type="ARBA" id="ARBA00025094"/>
    </source>
</evidence>
<dbReference type="InterPro" id="IPR017938">
    <property type="entry name" value="Riboflavin_synthase-like_b-brl"/>
</dbReference>
<dbReference type="InterPro" id="IPR017927">
    <property type="entry name" value="FAD-bd_FR_type"/>
</dbReference>
<comment type="function">
    <text evidence="18">Is involved in NO detoxification in an aerobic process, termed nitric oxide dioxygenase (NOD) reaction that utilizes O(2) and NAD(P)H to convert NO to nitrate, which protects the bacterium from various noxious nitrogen compounds. Therefore, plays a central role in the inducible response to nitrosative stress.</text>
</comment>
<evidence type="ECO:0000256" key="24">
    <source>
        <dbReference type="RuleBase" id="RU000356"/>
    </source>
</evidence>
<dbReference type="Gene3D" id="2.40.30.10">
    <property type="entry name" value="Translation factors"/>
    <property type="match status" value="1"/>
</dbReference>
<evidence type="ECO:0000259" key="26">
    <source>
        <dbReference type="PROSITE" id="PS51384"/>
    </source>
</evidence>
<dbReference type="Pfam" id="PF00175">
    <property type="entry name" value="NAD_binding_1"/>
    <property type="match status" value="1"/>
</dbReference>
<keyword evidence="7 24" id="KW-0813">Transport</keyword>
<sequence length="397" mass="42866">MLTDRQRAIVKSTVPLLETGGEALTTHFYQLMLSESDEVQPLFNSVHQQTGAQPRALARSVLMYAKHIDDLSGLGDLPAQIIHKHVSLQVQPEHYPIVGGFLLRAIREVLGAEIATDEVIAAWAAAYGQLADILIGAEKATYEANAQAPGGWKGVRRFVVAAKQAETPEITSFTLQPEDGGAVLAYQPGQFIGLRVVVDGKEQRRNYSLSQVADGRSLRISVKREAQGVVSNHLHHQVQAGDVLDVFPPAGHFTLDDSAKPLVLMAAGVGITPLMAMLQEGLKMGRTVTFIHCARSPELQAFRGDLLALAAQHPQLQLRFGYEQAAGAAPADGVDVAQGLPDAELLTRWLPAERDVQAYYLGPVGFMRLAKQVLHRAGVPDAQARCEFFGPAQSLAA</sequence>
<dbReference type="Pfam" id="PF00042">
    <property type="entry name" value="Globin"/>
    <property type="match status" value="1"/>
</dbReference>
<dbReference type="Proteomes" id="UP000020766">
    <property type="component" value="Unassembled WGS sequence"/>
</dbReference>
<evidence type="ECO:0000256" key="17">
    <source>
        <dbReference type="ARBA" id="ARBA00023027"/>
    </source>
</evidence>
<evidence type="ECO:0000256" key="23">
    <source>
        <dbReference type="ARBA" id="ARBA00049433"/>
    </source>
</evidence>
<evidence type="ECO:0000256" key="22">
    <source>
        <dbReference type="ARBA" id="ARBA00048649"/>
    </source>
</evidence>
<keyword evidence="17" id="KW-0520">NAD</keyword>
<comment type="catalytic activity">
    <reaction evidence="23">
        <text>2 nitric oxide + NADPH + 2 O2 = 2 nitrate + NADP(+) + H(+)</text>
        <dbReference type="Rhea" id="RHEA:19465"/>
        <dbReference type="ChEBI" id="CHEBI:15378"/>
        <dbReference type="ChEBI" id="CHEBI:15379"/>
        <dbReference type="ChEBI" id="CHEBI:16480"/>
        <dbReference type="ChEBI" id="CHEBI:17632"/>
        <dbReference type="ChEBI" id="CHEBI:57783"/>
        <dbReference type="ChEBI" id="CHEBI:58349"/>
        <dbReference type="EC" id="1.14.12.17"/>
    </reaction>
</comment>
<evidence type="ECO:0000256" key="13">
    <source>
        <dbReference type="ARBA" id="ARBA00022827"/>
    </source>
</evidence>
<dbReference type="GO" id="GO:0019825">
    <property type="term" value="F:oxygen binding"/>
    <property type="evidence" value="ECO:0007669"/>
    <property type="project" value="InterPro"/>
</dbReference>
<dbReference type="InterPro" id="IPR000971">
    <property type="entry name" value="Globin"/>
</dbReference>
<dbReference type="EC" id="1.14.12.17" evidence="5"/>
<dbReference type="PATRIC" id="fig|1457173.3.peg.1263"/>
<dbReference type="PRINTS" id="PR00410">
    <property type="entry name" value="PHEHYDRXLASE"/>
</dbReference>
<dbReference type="Pfam" id="PF00970">
    <property type="entry name" value="FAD_binding_6"/>
    <property type="match status" value="1"/>
</dbReference>
<dbReference type="InterPro" id="IPR001433">
    <property type="entry name" value="OxRdtase_FAD/NAD-bd"/>
</dbReference>
<gene>
    <name evidence="27" type="ORF">AX13_14890</name>
</gene>
<evidence type="ECO:0000256" key="19">
    <source>
        <dbReference type="ARBA" id="ARBA00030024"/>
    </source>
</evidence>
<keyword evidence="8" id="KW-0216">Detoxification</keyword>
<dbReference type="InterPro" id="IPR009050">
    <property type="entry name" value="Globin-like_sf"/>
</dbReference>
<evidence type="ECO:0000256" key="4">
    <source>
        <dbReference type="ARBA" id="ARBA00008414"/>
    </source>
</evidence>
<name>A0A014MS30_9BURK</name>
<keyword evidence="11" id="KW-0285">Flavoprotein</keyword>
<dbReference type="SUPFAM" id="SSF46458">
    <property type="entry name" value="Globin-like"/>
    <property type="match status" value="1"/>
</dbReference>
<dbReference type="SUPFAM" id="SSF52343">
    <property type="entry name" value="Ferredoxin reductase-like, C-terminal NADP-linked domain"/>
    <property type="match status" value="1"/>
</dbReference>
<dbReference type="InterPro" id="IPR012292">
    <property type="entry name" value="Globin/Proto"/>
</dbReference>
<comment type="cofactor">
    <cofactor evidence="1">
        <name>heme b</name>
        <dbReference type="ChEBI" id="CHEBI:60344"/>
    </cofactor>
</comment>
<evidence type="ECO:0000256" key="14">
    <source>
        <dbReference type="ARBA" id="ARBA00022857"/>
    </source>
</evidence>
<dbReference type="GO" id="GO:0071500">
    <property type="term" value="P:cellular response to nitrosative stress"/>
    <property type="evidence" value="ECO:0007669"/>
    <property type="project" value="TreeGrafter"/>
</dbReference>
<evidence type="ECO:0000313" key="27">
    <source>
        <dbReference type="EMBL" id="EXU80914.1"/>
    </source>
</evidence>
<dbReference type="Gene3D" id="3.40.50.80">
    <property type="entry name" value="Nucleotide-binding domain of ferredoxin-NADP reductase (FNR) module"/>
    <property type="match status" value="1"/>
</dbReference>
<evidence type="ECO:0000256" key="20">
    <source>
        <dbReference type="ARBA" id="ARBA00030929"/>
    </source>
</evidence>
<feature type="domain" description="FAD-binding FR-type" evidence="26">
    <location>
        <begin position="153"/>
        <end position="256"/>
    </location>
</feature>
<evidence type="ECO:0000256" key="10">
    <source>
        <dbReference type="ARBA" id="ARBA00022621"/>
    </source>
</evidence>
<keyword evidence="12" id="KW-0479">Metal-binding</keyword>
<dbReference type="GO" id="GO:0046210">
    <property type="term" value="P:nitric oxide catabolic process"/>
    <property type="evidence" value="ECO:0007669"/>
    <property type="project" value="TreeGrafter"/>
</dbReference>
<evidence type="ECO:0000256" key="11">
    <source>
        <dbReference type="ARBA" id="ARBA00022630"/>
    </source>
</evidence>
<dbReference type="Gene3D" id="1.10.490.10">
    <property type="entry name" value="Globins"/>
    <property type="match status" value="1"/>
</dbReference>
<evidence type="ECO:0000256" key="1">
    <source>
        <dbReference type="ARBA" id="ARBA00001970"/>
    </source>
</evidence>
<dbReference type="EMBL" id="JBOK01000005">
    <property type="protein sequence ID" value="EXU80914.1"/>
    <property type="molecule type" value="Genomic_DNA"/>
</dbReference>